<dbReference type="PANTHER" id="PTHR14957:SF1">
    <property type="entry name" value="UBIQUITIN-LIKE-CONJUGATING ENZYME ATG10"/>
    <property type="match status" value="1"/>
</dbReference>
<evidence type="ECO:0000256" key="5">
    <source>
        <dbReference type="ARBA" id="ARBA00022927"/>
    </source>
</evidence>
<accession>A0A420ICC9</accession>
<keyword evidence="8" id="KW-0812">Transmembrane</keyword>
<comment type="similarity">
    <text evidence="1">Belongs to the ATG10 family.</text>
</comment>
<dbReference type="InterPro" id="IPR007135">
    <property type="entry name" value="Atg3/Atg10"/>
</dbReference>
<evidence type="ECO:0000256" key="2">
    <source>
        <dbReference type="ARBA" id="ARBA00021099"/>
    </source>
</evidence>
<keyword evidence="8" id="KW-0472">Membrane</keyword>
<evidence type="ECO:0000256" key="6">
    <source>
        <dbReference type="ARBA" id="ARBA00023006"/>
    </source>
</evidence>
<keyword evidence="8" id="KW-1133">Transmembrane helix</keyword>
<evidence type="ECO:0000256" key="8">
    <source>
        <dbReference type="SAM" id="Phobius"/>
    </source>
</evidence>
<keyword evidence="3" id="KW-0808">Transferase</keyword>
<reference evidence="9 10" key="1">
    <citation type="journal article" date="2018" name="BMC Genomics">
        <title>Comparative genome analyses reveal sequence features reflecting distinct modes of host-adaptation between dicot and monocot powdery mildew.</title>
        <authorList>
            <person name="Wu Y."/>
            <person name="Ma X."/>
            <person name="Pan Z."/>
            <person name="Kale S.D."/>
            <person name="Song Y."/>
            <person name="King H."/>
            <person name="Zhang Q."/>
            <person name="Presley C."/>
            <person name="Deng X."/>
            <person name="Wei C.I."/>
            <person name="Xiao S."/>
        </authorList>
    </citation>
    <scope>NUCLEOTIDE SEQUENCE [LARGE SCALE GENOMIC DNA]</scope>
    <source>
        <strain evidence="9">UMSG1</strain>
    </source>
</reference>
<name>A0A420ICC9_9PEZI</name>
<evidence type="ECO:0000256" key="7">
    <source>
        <dbReference type="ARBA" id="ARBA00029833"/>
    </source>
</evidence>
<evidence type="ECO:0000256" key="4">
    <source>
        <dbReference type="ARBA" id="ARBA00022786"/>
    </source>
</evidence>
<evidence type="ECO:0000313" key="9">
    <source>
        <dbReference type="EMBL" id="RKF72174.1"/>
    </source>
</evidence>
<proteinExistence type="inferred from homology"/>
<evidence type="ECO:0000256" key="3">
    <source>
        <dbReference type="ARBA" id="ARBA00022679"/>
    </source>
</evidence>
<evidence type="ECO:0000313" key="10">
    <source>
        <dbReference type="Proteomes" id="UP000285326"/>
    </source>
</evidence>
<feature type="transmembrane region" description="Helical" evidence="8">
    <location>
        <begin position="213"/>
        <end position="231"/>
    </location>
</feature>
<comment type="caution">
    <text evidence="9">The sequence shown here is derived from an EMBL/GenBank/DDBJ whole genome shotgun (WGS) entry which is preliminary data.</text>
</comment>
<keyword evidence="4" id="KW-0833">Ubl conjugation pathway</keyword>
<dbReference type="PANTHER" id="PTHR14957">
    <property type="entry name" value="UBIQUITIN-LIKE-CONJUGATING ENZYME ATG10"/>
    <property type="match status" value="1"/>
</dbReference>
<dbReference type="GO" id="GO:0000422">
    <property type="term" value="P:autophagy of mitochondrion"/>
    <property type="evidence" value="ECO:0007669"/>
    <property type="project" value="TreeGrafter"/>
</dbReference>
<dbReference type="Gene3D" id="3.30.1460.50">
    <property type="match status" value="1"/>
</dbReference>
<dbReference type="GO" id="GO:0061651">
    <property type="term" value="F:Atg12 conjugating enzyme activity"/>
    <property type="evidence" value="ECO:0007669"/>
    <property type="project" value="TreeGrafter"/>
</dbReference>
<keyword evidence="5" id="KW-0813">Transport</keyword>
<keyword evidence="6" id="KW-0072">Autophagy</keyword>
<dbReference type="Pfam" id="PF03987">
    <property type="entry name" value="Autophagy_act_C"/>
    <property type="match status" value="1"/>
</dbReference>
<gene>
    <name evidence="9" type="ORF">GcM1_249246</name>
</gene>
<sequence>MAHHNDYTHWPFVSVEEFELACAYLDQRYIRAKLGKARLKFQLRPRRVVSTGSAYIEILRPLYESGDLNDLSDALEGLKFTDDSRYEREIMLDTVDLEDDEEALHSGKLPPKYSTRSSQPYVAYEIHLHPTYRMPILWFNLHDLNHQEERALDIDTVYRLLVAPQYRSCIQSTGITGGISAAPHPVTDNPAFFIHPCQTKEAMEGFDCHLENYLMVWIGIVGGIVGLWLPAEMGLPL</sequence>
<dbReference type="GO" id="GO:0032446">
    <property type="term" value="P:protein modification by small protein conjugation"/>
    <property type="evidence" value="ECO:0007669"/>
    <property type="project" value="TreeGrafter"/>
</dbReference>
<keyword evidence="5" id="KW-0653">Protein transport</keyword>
<dbReference type="GO" id="GO:0005829">
    <property type="term" value="C:cytosol"/>
    <property type="evidence" value="ECO:0007669"/>
    <property type="project" value="TreeGrafter"/>
</dbReference>
<dbReference type="EMBL" id="MCBS01024913">
    <property type="protein sequence ID" value="RKF72174.1"/>
    <property type="molecule type" value="Genomic_DNA"/>
</dbReference>
<protein>
    <recommendedName>
        <fullName evidence="2">Ubiquitin-like-conjugating enzyme ATG10</fullName>
    </recommendedName>
    <alternativeName>
        <fullName evidence="7">Autophagy-related protein 10</fullName>
    </alternativeName>
</protein>
<dbReference type="GO" id="GO:0000045">
    <property type="term" value="P:autophagosome assembly"/>
    <property type="evidence" value="ECO:0007669"/>
    <property type="project" value="TreeGrafter"/>
</dbReference>
<evidence type="ECO:0000256" key="1">
    <source>
        <dbReference type="ARBA" id="ARBA00005696"/>
    </source>
</evidence>
<dbReference type="GO" id="GO:0015031">
    <property type="term" value="P:protein transport"/>
    <property type="evidence" value="ECO:0007669"/>
    <property type="project" value="UniProtKB-KW"/>
</dbReference>
<organism evidence="9 10">
    <name type="scientific">Golovinomyces cichoracearum</name>
    <dbReference type="NCBI Taxonomy" id="62708"/>
    <lineage>
        <taxon>Eukaryota</taxon>
        <taxon>Fungi</taxon>
        <taxon>Dikarya</taxon>
        <taxon>Ascomycota</taxon>
        <taxon>Pezizomycotina</taxon>
        <taxon>Leotiomycetes</taxon>
        <taxon>Erysiphales</taxon>
        <taxon>Erysiphaceae</taxon>
        <taxon>Golovinomyces</taxon>
    </lineage>
</organism>
<dbReference type="AlphaFoldDB" id="A0A420ICC9"/>
<dbReference type="Proteomes" id="UP000285326">
    <property type="component" value="Unassembled WGS sequence"/>
</dbReference>